<dbReference type="EMBL" id="CP036261">
    <property type="protein sequence ID" value="QDS86393.1"/>
    <property type="molecule type" value="Genomic_DNA"/>
</dbReference>
<dbReference type="KEGG" id="ruv:EC9_05550"/>
<protein>
    <recommendedName>
        <fullName evidence="3">DUF1559 domain-containing protein</fullName>
    </recommendedName>
</protein>
<feature type="compositionally biased region" description="Acidic residues" evidence="1">
    <location>
        <begin position="301"/>
        <end position="310"/>
    </location>
</feature>
<proteinExistence type="predicted"/>
<dbReference type="RefSeq" id="WP_218934535.1">
    <property type="nucleotide sequence ID" value="NZ_CP036261.1"/>
</dbReference>
<dbReference type="Proteomes" id="UP000319557">
    <property type="component" value="Chromosome"/>
</dbReference>
<dbReference type="InterPro" id="IPR011453">
    <property type="entry name" value="DUF1559"/>
</dbReference>
<evidence type="ECO:0000259" key="3">
    <source>
        <dbReference type="Pfam" id="PF07596"/>
    </source>
</evidence>
<evidence type="ECO:0000313" key="4">
    <source>
        <dbReference type="EMBL" id="QDS86393.1"/>
    </source>
</evidence>
<evidence type="ECO:0000313" key="5">
    <source>
        <dbReference type="Proteomes" id="UP000319557"/>
    </source>
</evidence>
<keyword evidence="2" id="KW-0472">Membrane</keyword>
<organism evidence="4 5">
    <name type="scientific">Rosistilla ulvae</name>
    <dbReference type="NCBI Taxonomy" id="1930277"/>
    <lineage>
        <taxon>Bacteria</taxon>
        <taxon>Pseudomonadati</taxon>
        <taxon>Planctomycetota</taxon>
        <taxon>Planctomycetia</taxon>
        <taxon>Pirellulales</taxon>
        <taxon>Pirellulaceae</taxon>
        <taxon>Rosistilla</taxon>
    </lineage>
</organism>
<dbReference type="PANTHER" id="PTHR30093:SF2">
    <property type="entry name" value="TYPE II SECRETION SYSTEM PROTEIN H"/>
    <property type="match status" value="1"/>
</dbReference>
<feature type="domain" description="DUF1559" evidence="3">
    <location>
        <begin position="95"/>
        <end position="170"/>
    </location>
</feature>
<keyword evidence="5" id="KW-1185">Reference proteome</keyword>
<keyword evidence="2" id="KW-1133">Transmembrane helix</keyword>
<name>A0A517LUV3_9BACT</name>
<dbReference type="Pfam" id="PF07596">
    <property type="entry name" value="SBP_bac_10"/>
    <property type="match status" value="1"/>
</dbReference>
<evidence type="ECO:0000256" key="1">
    <source>
        <dbReference type="SAM" id="MobiDB-lite"/>
    </source>
</evidence>
<reference evidence="4 5" key="1">
    <citation type="submission" date="2019-02" db="EMBL/GenBank/DDBJ databases">
        <title>Deep-cultivation of Planctomycetes and their phenomic and genomic characterization uncovers novel biology.</title>
        <authorList>
            <person name="Wiegand S."/>
            <person name="Jogler M."/>
            <person name="Boedeker C."/>
            <person name="Pinto D."/>
            <person name="Vollmers J."/>
            <person name="Rivas-Marin E."/>
            <person name="Kohn T."/>
            <person name="Peeters S.H."/>
            <person name="Heuer A."/>
            <person name="Rast P."/>
            <person name="Oberbeckmann S."/>
            <person name="Bunk B."/>
            <person name="Jeske O."/>
            <person name="Meyerdierks A."/>
            <person name="Storesund J.E."/>
            <person name="Kallscheuer N."/>
            <person name="Luecker S."/>
            <person name="Lage O.M."/>
            <person name="Pohl T."/>
            <person name="Merkel B.J."/>
            <person name="Hornburger P."/>
            <person name="Mueller R.-W."/>
            <person name="Bruemmer F."/>
            <person name="Labrenz M."/>
            <person name="Spormann A.M."/>
            <person name="Op den Camp H."/>
            <person name="Overmann J."/>
            <person name="Amann R."/>
            <person name="Jetten M.S.M."/>
            <person name="Mascher T."/>
            <person name="Medema M.H."/>
            <person name="Devos D.P."/>
            <person name="Kaster A.-K."/>
            <person name="Ovreas L."/>
            <person name="Rohde M."/>
            <person name="Galperin M.Y."/>
            <person name="Jogler C."/>
        </authorList>
    </citation>
    <scope>NUCLEOTIDE SEQUENCE [LARGE SCALE GENOMIC DNA]</scope>
    <source>
        <strain evidence="4 5">EC9</strain>
    </source>
</reference>
<evidence type="ECO:0000256" key="2">
    <source>
        <dbReference type="SAM" id="Phobius"/>
    </source>
</evidence>
<dbReference type="PANTHER" id="PTHR30093">
    <property type="entry name" value="GENERAL SECRETION PATHWAY PROTEIN G"/>
    <property type="match status" value="1"/>
</dbReference>
<keyword evidence="2" id="KW-0812">Transmembrane</keyword>
<dbReference type="AlphaFoldDB" id="A0A517LUV3"/>
<sequence length="310" mass="32979">MPLLFTCPHCQTQTLVETQYAGQAGACAACGKPITVPDFQEETGSIAMEPRKSIGRPIRLIATICVGAVVVLAGGMLMFRYGVSGIAQIRANSLRGACRNNVRLIAAALNAYADDYGTYPTPMVTDAAGKPMYSWRVLLLPYLGHQSLYGQFNLAEPWSSETNMALAYSRPAEYGSPAVGSNVWSEPNYMLITGPGTLFPASGPLSPRDVIDRPDQTLLVVEVARPANPMAGSELLWTQPADLDVAKMVPAINGKDGVEIGGNHEGGATAATSDGRDHFLSESLSAGEIRGLITPRGGEPLPDDLLDDWE</sequence>
<feature type="transmembrane region" description="Helical" evidence="2">
    <location>
        <begin position="60"/>
        <end position="83"/>
    </location>
</feature>
<gene>
    <name evidence="4" type="ORF">EC9_05550</name>
</gene>
<feature type="region of interest" description="Disordered" evidence="1">
    <location>
        <begin position="290"/>
        <end position="310"/>
    </location>
</feature>
<accession>A0A517LUV3</accession>